<feature type="transmembrane region" description="Helical" evidence="7">
    <location>
        <begin position="661"/>
        <end position="680"/>
    </location>
</feature>
<evidence type="ECO:0000259" key="9">
    <source>
        <dbReference type="PROSITE" id="PS50929"/>
    </source>
</evidence>
<gene>
    <name evidence="10" type="ORF">HW561_21440</name>
</gene>
<dbReference type="SUPFAM" id="SSF52540">
    <property type="entry name" value="P-loop containing nucleoside triphosphate hydrolases"/>
    <property type="match status" value="1"/>
</dbReference>
<evidence type="ECO:0000259" key="8">
    <source>
        <dbReference type="PROSITE" id="PS50893"/>
    </source>
</evidence>
<feature type="domain" description="ABC transmembrane type-1" evidence="9">
    <location>
        <begin position="437"/>
        <end position="723"/>
    </location>
</feature>
<evidence type="ECO:0000256" key="6">
    <source>
        <dbReference type="ARBA" id="ARBA00023136"/>
    </source>
</evidence>
<evidence type="ECO:0000256" key="1">
    <source>
        <dbReference type="ARBA" id="ARBA00004651"/>
    </source>
</evidence>
<dbReference type="EMBL" id="JABXWT010000023">
    <property type="protein sequence ID" value="NVO58354.1"/>
    <property type="molecule type" value="Genomic_DNA"/>
</dbReference>
<dbReference type="InterPro" id="IPR017871">
    <property type="entry name" value="ABC_transporter-like_CS"/>
</dbReference>
<dbReference type="SMART" id="SM00382">
    <property type="entry name" value="AAA"/>
    <property type="match status" value="1"/>
</dbReference>
<feature type="domain" description="ABC transporter" evidence="8">
    <location>
        <begin position="755"/>
        <end position="987"/>
    </location>
</feature>
<organism evidence="10 11">
    <name type="scientific">Ruegeria haliotis</name>
    <dbReference type="NCBI Taxonomy" id="2747601"/>
    <lineage>
        <taxon>Bacteria</taxon>
        <taxon>Pseudomonadati</taxon>
        <taxon>Pseudomonadota</taxon>
        <taxon>Alphaproteobacteria</taxon>
        <taxon>Rhodobacterales</taxon>
        <taxon>Roseobacteraceae</taxon>
        <taxon>Ruegeria</taxon>
    </lineage>
</organism>
<feature type="transmembrane region" description="Helical" evidence="7">
    <location>
        <begin position="473"/>
        <end position="490"/>
    </location>
</feature>
<evidence type="ECO:0000313" key="11">
    <source>
        <dbReference type="Proteomes" id="UP000630805"/>
    </source>
</evidence>
<dbReference type="PROSITE" id="PS50893">
    <property type="entry name" value="ABC_TRANSPORTER_2"/>
    <property type="match status" value="1"/>
</dbReference>
<reference evidence="10 11" key="1">
    <citation type="submission" date="2020-06" db="EMBL/GenBank/DDBJ databases">
        <authorList>
            <person name="Cao W.R."/>
        </authorList>
    </citation>
    <scope>NUCLEOTIDE SEQUENCE [LARGE SCALE GENOMIC DNA]</scope>
    <source>
        <strain evidence="10 11">B1Z28</strain>
    </source>
</reference>
<dbReference type="Pfam" id="PF00005">
    <property type="entry name" value="ABC_tran"/>
    <property type="match status" value="1"/>
</dbReference>
<dbReference type="PROSITE" id="PS50929">
    <property type="entry name" value="ABC_TM1F"/>
    <property type="match status" value="1"/>
</dbReference>
<keyword evidence="11" id="KW-1185">Reference proteome</keyword>
<evidence type="ECO:0000256" key="4">
    <source>
        <dbReference type="ARBA" id="ARBA00022840"/>
    </source>
</evidence>
<feature type="transmembrane region" description="Helical" evidence="7">
    <location>
        <begin position="436"/>
        <end position="461"/>
    </location>
</feature>
<dbReference type="InterPro" id="IPR003593">
    <property type="entry name" value="AAA+_ATPase"/>
</dbReference>
<dbReference type="PANTHER" id="PTHR24221:SF654">
    <property type="entry name" value="ATP-BINDING CASSETTE SUB-FAMILY B MEMBER 6"/>
    <property type="match status" value="1"/>
</dbReference>
<keyword evidence="5 7" id="KW-1133">Transmembrane helix</keyword>
<dbReference type="PANTHER" id="PTHR24221">
    <property type="entry name" value="ATP-BINDING CASSETTE SUB-FAMILY B"/>
    <property type="match status" value="1"/>
</dbReference>
<evidence type="ECO:0000256" key="7">
    <source>
        <dbReference type="SAM" id="Phobius"/>
    </source>
</evidence>
<name>A0ABX2PZB5_9RHOB</name>
<feature type="transmembrane region" description="Helical" evidence="7">
    <location>
        <begin position="546"/>
        <end position="571"/>
    </location>
</feature>
<feature type="transmembrane region" description="Helical" evidence="7">
    <location>
        <begin position="577"/>
        <end position="598"/>
    </location>
</feature>
<dbReference type="Pfam" id="PF00664">
    <property type="entry name" value="ABC_membrane"/>
    <property type="match status" value="1"/>
</dbReference>
<evidence type="ECO:0000256" key="5">
    <source>
        <dbReference type="ARBA" id="ARBA00022989"/>
    </source>
</evidence>
<dbReference type="InterPro" id="IPR011527">
    <property type="entry name" value="ABC1_TM_dom"/>
</dbReference>
<keyword evidence="4" id="KW-0067">ATP-binding</keyword>
<proteinExistence type="predicted"/>
<comment type="subcellular location">
    <subcellularLocation>
        <location evidence="1">Cell membrane</location>
        <topology evidence="1">Multi-pass membrane protein</topology>
    </subcellularLocation>
</comment>
<evidence type="ECO:0000256" key="2">
    <source>
        <dbReference type="ARBA" id="ARBA00022692"/>
    </source>
</evidence>
<protein>
    <submittedName>
        <fullName evidence="10">NHLP bacteriocin export ABC transporter permease/ATPase subunit</fullName>
    </submittedName>
</protein>
<dbReference type="Proteomes" id="UP000630805">
    <property type="component" value="Unassembled WGS sequence"/>
</dbReference>
<accession>A0ABX2PZB5</accession>
<evidence type="ECO:0000313" key="10">
    <source>
        <dbReference type="EMBL" id="NVO58354.1"/>
    </source>
</evidence>
<dbReference type="InterPro" id="IPR036640">
    <property type="entry name" value="ABC1_TM_sf"/>
</dbReference>
<keyword evidence="3" id="KW-0547">Nucleotide-binding</keyword>
<dbReference type="Gene3D" id="1.20.1560.10">
    <property type="entry name" value="ABC transporter type 1, transmembrane domain"/>
    <property type="match status" value="1"/>
</dbReference>
<sequence>MTQTDMVQTETQDAFDAELLGKITGTRMAVGGHRPFLIEDTSKIWLVLVGYIDVYAIEMSGDQVVSTGRHVMHVGPGAVLFGVPSLELPNGNRLALRAVAAMGTQLYEGDAADVQGEDFDIIVVDWIDTWVGLLSRAIVQNRIPRNALVLEAEPAQAFSEGTDACAQFQDVVWGTLDDGEAKFLDRDECQLEQGGVAVPITDQSWISFGTDGTISCAYTPTLLFLGGLWEAMDNFHRYFLPIIQEEIDLARTEATEVRAARFGQRQVRFSGALATLGSVLRPDLENLAETGGDTDTGEDLLFTAFSHVVRSQGSVAKKPKHGTHRKWVDRLKEYARASGLRMRRVALRDNWYRSDVGALVGYLDEDETHPVALMPSSASGDYVIVDPASGTRTKLTRRNASELNAFAYMFYVPFPLKGLDVKEVLSFGLRGMRRELWLVLCLGLLSGLLGLAVPVSIGYLFSDVVPRADLNTFTAVIGALILSALGVFIFDITRGFTVLRVTGKMDGRIQSAVWDRLLALPLGFFRDYTSGDLADRANSINSIREVLTGATLQSVFSLIFSLFSFALLFYYSWELALVATGLILIVILVTTIFTWAMIPHKQAALETMGKIEGQVFQFLAGIAKLRSSNSESRAFARWAKLYQKTKSHTYAASRLNAGQNVFNAMFPVAASITVFAYVYYQLNDSSLDGPGFTIGDFLSFNAALGQFNASVMAFTAAASQIIEIVPLYRRADPILKAVPEVRSDALDPGELTGQIELSNVTFRYDPEGPPVLDNISIKIRPGEFVAFVGASGSGKSTILRLILGFEQAEAGGVYFDGQDLHGLNLGAVRRQIGVVLQGSRLTSGTIFENIVGSTRLTQDDAMEAAIAAGLEDDIEAMPMKLHTVVSEGAGTFSGGQKQRLMIARAMAQTPRILILDEATSALDNKTQSIVNASLDKQNLTRIVVAHRLTTIVNADRIIMLEGGKIIEEGRYSELMSRDGSFAALAKRQLL</sequence>
<dbReference type="Gene3D" id="3.40.50.300">
    <property type="entry name" value="P-loop containing nucleotide triphosphate hydrolases"/>
    <property type="match status" value="1"/>
</dbReference>
<dbReference type="InterPro" id="IPR027417">
    <property type="entry name" value="P-loop_NTPase"/>
</dbReference>
<comment type="caution">
    <text evidence="10">The sequence shown here is derived from an EMBL/GenBank/DDBJ whole genome shotgun (WGS) entry which is preliminary data.</text>
</comment>
<keyword evidence="2 7" id="KW-0812">Transmembrane</keyword>
<dbReference type="PROSITE" id="PS00211">
    <property type="entry name" value="ABC_TRANSPORTER_1"/>
    <property type="match status" value="1"/>
</dbReference>
<dbReference type="InterPro" id="IPR003439">
    <property type="entry name" value="ABC_transporter-like_ATP-bd"/>
</dbReference>
<dbReference type="SUPFAM" id="SSF90123">
    <property type="entry name" value="ABC transporter transmembrane region"/>
    <property type="match status" value="1"/>
</dbReference>
<evidence type="ECO:0000256" key="3">
    <source>
        <dbReference type="ARBA" id="ARBA00022741"/>
    </source>
</evidence>
<keyword evidence="6 7" id="KW-0472">Membrane</keyword>
<dbReference type="RefSeq" id="WP_176867397.1">
    <property type="nucleotide sequence ID" value="NZ_JABXWT010000023.1"/>
</dbReference>
<dbReference type="InterPro" id="IPR022515">
    <property type="entry name" value="NHPM_micro_ABC2"/>
</dbReference>
<dbReference type="NCBIfam" id="TIGR03797">
    <property type="entry name" value="NHLM_micro_ABC2"/>
    <property type="match status" value="1"/>
</dbReference>
<dbReference type="InterPro" id="IPR039421">
    <property type="entry name" value="Type_1_exporter"/>
</dbReference>